<dbReference type="PANTHER" id="PTHR42753">
    <property type="entry name" value="MITOCHONDRIAL RIBOSOME PROTEIN L39/PROLYL-TRNA LIGASE FAMILY MEMBER"/>
    <property type="match status" value="1"/>
</dbReference>
<dbReference type="GO" id="GO:0005524">
    <property type="term" value="F:ATP binding"/>
    <property type="evidence" value="ECO:0007669"/>
    <property type="project" value="UniProtKB-KW"/>
</dbReference>
<dbReference type="Pfam" id="PF03129">
    <property type="entry name" value="HGTP_anticodon"/>
    <property type="match status" value="1"/>
</dbReference>
<dbReference type="STRING" id="101127.A0A1X2GPC6"/>
<dbReference type="InterPro" id="IPR004154">
    <property type="entry name" value="Anticodon-bd"/>
</dbReference>
<dbReference type="SUPFAM" id="SSF55681">
    <property type="entry name" value="Class II aaRS and biotin synthetases"/>
    <property type="match status" value="1"/>
</dbReference>
<dbReference type="InterPro" id="IPR044140">
    <property type="entry name" value="ProRS_anticodon_short"/>
</dbReference>
<evidence type="ECO:0000313" key="13">
    <source>
        <dbReference type="Proteomes" id="UP000242146"/>
    </source>
</evidence>
<dbReference type="CDD" id="cd00861">
    <property type="entry name" value="ProRS_anticodon_short"/>
    <property type="match status" value="1"/>
</dbReference>
<dbReference type="Gene3D" id="3.40.50.800">
    <property type="entry name" value="Anticodon-binding domain"/>
    <property type="match status" value="1"/>
</dbReference>
<dbReference type="PROSITE" id="PS50862">
    <property type="entry name" value="AA_TRNA_LIGASE_II"/>
    <property type="match status" value="1"/>
</dbReference>
<comment type="caution">
    <text evidence="12">The sequence shown here is derived from an EMBL/GenBank/DDBJ whole genome shotgun (WGS) entry which is preliminary data.</text>
</comment>
<evidence type="ECO:0000259" key="11">
    <source>
        <dbReference type="PROSITE" id="PS50862"/>
    </source>
</evidence>
<dbReference type="InterPro" id="IPR045864">
    <property type="entry name" value="aa-tRNA-synth_II/BPL/LPL"/>
</dbReference>
<dbReference type="InterPro" id="IPR033730">
    <property type="entry name" value="ProRS_core_prok"/>
</dbReference>
<sequence length="551" mass="62003">MWHRALPRSSSRTLWQRSLTMDHRQRLSRQYLPITKERTEAYVENASQSHAYLLQGGFLRQSSSGTFTFLPMGLRVLEKIERIIQQEMDAVGGQKLMMPLLLHSEHWKATGRWDTSKGEFFRFQDRKQVDYLLAPTHEEEITTLVAQDLRTSKQLPLRLYQIGRKYRDELRPRAGLLRGREFMMKDMYSFDKTPADAFVAYDQIAQAYAKIFQRVGVPYLVAEADSGNIGGSKSHEYHLVSPIGEDTLLTCHHCGYTANEELAEATYHGQKGTARHTHLVYTADQGTRKGSALVLTPQPRAPNLLKVASDLKQHLQSAGLLQDPKSLQCHVTSQPTEDETPLVFVDDTVADPALPQPIGTRHYRLAASGDGCHHCAQPLGTVKAIEVAHTFYLGTTYSAPLKCTYQDDKTKVPVEMGCYGIGLSRLLAAVAEAQTDMRGLVWPASIAPYKLCVIATDDKRAEFKDLANKVYDDIQARAGWANDVVLDDRRTGFGRKMTDAELLGFPYIMVLGRKALESNMVELHQRQLGKDNKKSMIPLDQLASWLDEHAS</sequence>
<organism evidence="12 13">
    <name type="scientific">Hesseltinella vesiculosa</name>
    <dbReference type="NCBI Taxonomy" id="101127"/>
    <lineage>
        <taxon>Eukaryota</taxon>
        <taxon>Fungi</taxon>
        <taxon>Fungi incertae sedis</taxon>
        <taxon>Mucoromycota</taxon>
        <taxon>Mucoromycotina</taxon>
        <taxon>Mucoromycetes</taxon>
        <taxon>Mucorales</taxon>
        <taxon>Cunninghamellaceae</taxon>
        <taxon>Hesseltinella</taxon>
    </lineage>
</organism>
<dbReference type="EMBL" id="MCGT01000007">
    <property type="protein sequence ID" value="ORX58289.1"/>
    <property type="molecule type" value="Genomic_DNA"/>
</dbReference>
<evidence type="ECO:0000256" key="8">
    <source>
        <dbReference type="ARBA" id="ARBA00029731"/>
    </source>
</evidence>
<keyword evidence="3" id="KW-0436">Ligase</keyword>
<dbReference type="Pfam" id="PF00587">
    <property type="entry name" value="tRNA-synt_2b"/>
    <property type="match status" value="1"/>
</dbReference>
<feature type="domain" description="Aminoacyl-transfer RNA synthetases class-II family profile" evidence="11">
    <location>
        <begin position="60"/>
        <end position="443"/>
    </location>
</feature>
<keyword evidence="5" id="KW-0067">ATP-binding</keyword>
<dbReference type="Gene3D" id="3.30.930.10">
    <property type="entry name" value="Bira Bifunctional Protein, Domain 2"/>
    <property type="match status" value="2"/>
</dbReference>
<dbReference type="InterPro" id="IPR006195">
    <property type="entry name" value="aa-tRNA-synth_II"/>
</dbReference>
<evidence type="ECO:0000313" key="12">
    <source>
        <dbReference type="EMBL" id="ORX58289.1"/>
    </source>
</evidence>
<name>A0A1X2GPC6_9FUNG</name>
<protein>
    <recommendedName>
        <fullName evidence="10">Probable proline--tRNA ligase, mitochondrial</fullName>
        <ecNumber evidence="2">6.1.1.15</ecNumber>
    </recommendedName>
    <alternativeName>
        <fullName evidence="8">Prolyl-tRNA synthetase</fullName>
    </alternativeName>
</protein>
<dbReference type="InterPro" id="IPR050062">
    <property type="entry name" value="Pro-tRNA_synthetase"/>
</dbReference>
<accession>A0A1X2GPC6</accession>
<evidence type="ECO:0000256" key="7">
    <source>
        <dbReference type="ARBA" id="ARBA00023146"/>
    </source>
</evidence>
<reference evidence="12 13" key="1">
    <citation type="submission" date="2016-07" db="EMBL/GenBank/DDBJ databases">
        <title>Pervasive Adenine N6-methylation of Active Genes in Fungi.</title>
        <authorList>
            <consortium name="DOE Joint Genome Institute"/>
            <person name="Mondo S.J."/>
            <person name="Dannebaum R.O."/>
            <person name="Kuo R.C."/>
            <person name="Labutti K."/>
            <person name="Haridas S."/>
            <person name="Kuo A."/>
            <person name="Salamov A."/>
            <person name="Ahrendt S.R."/>
            <person name="Lipzen A."/>
            <person name="Sullivan W."/>
            <person name="Andreopoulos W.B."/>
            <person name="Clum A."/>
            <person name="Lindquist E."/>
            <person name="Daum C."/>
            <person name="Ramamoorthy G.K."/>
            <person name="Gryganskyi A."/>
            <person name="Culley D."/>
            <person name="Magnuson J.K."/>
            <person name="James T.Y."/>
            <person name="O'Malley M.A."/>
            <person name="Stajich J.E."/>
            <person name="Spatafora J.W."/>
            <person name="Visel A."/>
            <person name="Grigoriev I.V."/>
        </authorList>
    </citation>
    <scope>NUCLEOTIDE SEQUENCE [LARGE SCALE GENOMIC DNA]</scope>
    <source>
        <strain evidence="12 13">NRRL 3301</strain>
    </source>
</reference>
<keyword evidence="13" id="KW-1185">Reference proteome</keyword>
<evidence type="ECO:0000256" key="2">
    <source>
        <dbReference type="ARBA" id="ARBA00012831"/>
    </source>
</evidence>
<dbReference type="FunFam" id="3.30.930.10:FF:000042">
    <property type="entry name" value="probable proline--tRNA ligase, mitochondrial"/>
    <property type="match status" value="1"/>
</dbReference>
<proteinExistence type="inferred from homology"/>
<dbReference type="InterPro" id="IPR002314">
    <property type="entry name" value="aa-tRNA-synt_IIb"/>
</dbReference>
<evidence type="ECO:0000256" key="9">
    <source>
        <dbReference type="ARBA" id="ARBA00047671"/>
    </source>
</evidence>
<dbReference type="EC" id="6.1.1.15" evidence="2"/>
<dbReference type="CDD" id="cd00779">
    <property type="entry name" value="ProRS_core_prok"/>
    <property type="match status" value="1"/>
</dbReference>
<keyword evidence="7 12" id="KW-0030">Aminoacyl-tRNA synthetase</keyword>
<evidence type="ECO:0000256" key="4">
    <source>
        <dbReference type="ARBA" id="ARBA00022741"/>
    </source>
</evidence>
<dbReference type="GO" id="GO:0004827">
    <property type="term" value="F:proline-tRNA ligase activity"/>
    <property type="evidence" value="ECO:0007669"/>
    <property type="project" value="UniProtKB-EC"/>
</dbReference>
<evidence type="ECO:0000256" key="5">
    <source>
        <dbReference type="ARBA" id="ARBA00022840"/>
    </source>
</evidence>
<evidence type="ECO:0000256" key="10">
    <source>
        <dbReference type="ARBA" id="ARBA00071545"/>
    </source>
</evidence>
<evidence type="ECO:0000256" key="1">
    <source>
        <dbReference type="ARBA" id="ARBA00008226"/>
    </source>
</evidence>
<dbReference type="InterPro" id="IPR036621">
    <property type="entry name" value="Anticodon-bd_dom_sf"/>
</dbReference>
<evidence type="ECO:0000256" key="3">
    <source>
        <dbReference type="ARBA" id="ARBA00022598"/>
    </source>
</evidence>
<gene>
    <name evidence="12" type="ORF">DM01DRAFT_1333942</name>
</gene>
<dbReference type="SUPFAM" id="SSF52954">
    <property type="entry name" value="Class II aaRS ABD-related"/>
    <property type="match status" value="1"/>
</dbReference>
<dbReference type="GO" id="GO:0005739">
    <property type="term" value="C:mitochondrion"/>
    <property type="evidence" value="ECO:0007669"/>
    <property type="project" value="TreeGrafter"/>
</dbReference>
<evidence type="ECO:0000256" key="6">
    <source>
        <dbReference type="ARBA" id="ARBA00022917"/>
    </source>
</evidence>
<dbReference type="AlphaFoldDB" id="A0A1X2GPC6"/>
<comment type="catalytic activity">
    <reaction evidence="9">
        <text>tRNA(Pro) + L-proline + ATP = L-prolyl-tRNA(Pro) + AMP + diphosphate</text>
        <dbReference type="Rhea" id="RHEA:14305"/>
        <dbReference type="Rhea" id="RHEA-COMP:9700"/>
        <dbReference type="Rhea" id="RHEA-COMP:9702"/>
        <dbReference type="ChEBI" id="CHEBI:30616"/>
        <dbReference type="ChEBI" id="CHEBI:33019"/>
        <dbReference type="ChEBI" id="CHEBI:60039"/>
        <dbReference type="ChEBI" id="CHEBI:78442"/>
        <dbReference type="ChEBI" id="CHEBI:78532"/>
        <dbReference type="ChEBI" id="CHEBI:456215"/>
        <dbReference type="EC" id="6.1.1.15"/>
    </reaction>
</comment>
<dbReference type="PRINTS" id="PR01046">
    <property type="entry name" value="TRNASYNTHPRO"/>
</dbReference>
<dbReference type="InterPro" id="IPR002316">
    <property type="entry name" value="Pro-tRNA-ligase_IIa"/>
</dbReference>
<dbReference type="Proteomes" id="UP000242146">
    <property type="component" value="Unassembled WGS sequence"/>
</dbReference>
<keyword evidence="6" id="KW-0648">Protein biosynthesis</keyword>
<keyword evidence="4" id="KW-0547">Nucleotide-binding</keyword>
<comment type="similarity">
    <text evidence="1">Belongs to the class-II aminoacyl-tRNA synthetase family.</text>
</comment>
<dbReference type="GO" id="GO:0006433">
    <property type="term" value="P:prolyl-tRNA aminoacylation"/>
    <property type="evidence" value="ECO:0007669"/>
    <property type="project" value="InterPro"/>
</dbReference>
<dbReference type="OrthoDB" id="10267474at2759"/>
<dbReference type="PANTHER" id="PTHR42753:SF2">
    <property type="entry name" value="PROLINE--TRNA LIGASE"/>
    <property type="match status" value="1"/>
</dbReference>